<sequence>MTDVESLRAAERRPQAAQLATLEGAFAGEPFAWLHDPSRGWRLIAAHASVA</sequence>
<proteinExistence type="predicted"/>
<keyword evidence="2" id="KW-1185">Reference proteome</keyword>
<protein>
    <submittedName>
        <fullName evidence="1">Uncharacterized protein</fullName>
    </submittedName>
</protein>
<reference evidence="1" key="1">
    <citation type="submission" date="2021-04" db="EMBL/GenBank/DDBJ databases">
        <authorList>
            <person name="Hartkoorn R.C."/>
            <person name="Beaudoing E."/>
            <person name="Hot D."/>
        </authorList>
    </citation>
    <scope>NUCLEOTIDE SEQUENCE</scope>
    <source>
        <strain evidence="1">NRRL B-16292</strain>
    </source>
</reference>
<gene>
    <name evidence="1" type="ORF">Dfulv_46040</name>
</gene>
<reference evidence="1" key="2">
    <citation type="submission" date="2022-09" db="EMBL/GenBank/DDBJ databases">
        <title>Biosynthetic gene clusters of Dactylosporangioum fulvum.</title>
        <authorList>
            <person name="Caradec T."/>
        </authorList>
    </citation>
    <scope>NUCLEOTIDE SEQUENCE</scope>
    <source>
        <strain evidence="1">NRRL B-16292</strain>
    </source>
</reference>
<dbReference type="RefSeq" id="WP_259860111.1">
    <property type="nucleotide sequence ID" value="NZ_BAAAST010000033.1"/>
</dbReference>
<accession>A0ABY5VZ99</accession>
<evidence type="ECO:0000313" key="1">
    <source>
        <dbReference type="EMBL" id="UWP82339.1"/>
    </source>
</evidence>
<dbReference type="Proteomes" id="UP001059617">
    <property type="component" value="Chromosome"/>
</dbReference>
<name>A0ABY5VZ99_9ACTN</name>
<dbReference type="EMBL" id="CP073720">
    <property type="protein sequence ID" value="UWP82339.1"/>
    <property type="molecule type" value="Genomic_DNA"/>
</dbReference>
<organism evidence="1 2">
    <name type="scientific">Dactylosporangium fulvum</name>
    <dbReference type="NCBI Taxonomy" id="53359"/>
    <lineage>
        <taxon>Bacteria</taxon>
        <taxon>Bacillati</taxon>
        <taxon>Actinomycetota</taxon>
        <taxon>Actinomycetes</taxon>
        <taxon>Micromonosporales</taxon>
        <taxon>Micromonosporaceae</taxon>
        <taxon>Dactylosporangium</taxon>
    </lineage>
</organism>
<evidence type="ECO:0000313" key="2">
    <source>
        <dbReference type="Proteomes" id="UP001059617"/>
    </source>
</evidence>